<dbReference type="AlphaFoldDB" id="A0A109DC64"/>
<dbReference type="Pfam" id="PF12833">
    <property type="entry name" value="HTH_18"/>
    <property type="match status" value="1"/>
</dbReference>
<comment type="caution">
    <text evidence="5">The sequence shown here is derived from an EMBL/GenBank/DDBJ whole genome shotgun (WGS) entry which is preliminary data.</text>
</comment>
<sequence>MNHQYQVTVFRSEQLQTLRNVRILSPSIIQIITGSKRLFWKNSSTELTHSELLLCEASASLSFENMPHKGRFLSRVFSFYFQPTQVMLDFSERRSDELGLATVEADRSLQDSLSALFTFDRQSMSKETQQFWLQGLYQQLAEKGVLHRLFTSSNISFSQKLSHYLSHSPDEKHPLESVAEHFAMSRTTLIRKLKLEGMQYREVLAEVRLSHALYLMQCGQHNVAMLAQSCGYQSEGRFSQRFKGKFGVSPSEYIKTVAGNKVATP</sequence>
<dbReference type="OrthoDB" id="9783876at2"/>
<dbReference type="PRINTS" id="PR00032">
    <property type="entry name" value="HTHARAC"/>
</dbReference>
<proteinExistence type="predicted"/>
<keyword evidence="2" id="KW-0238">DNA-binding</keyword>
<evidence type="ECO:0000256" key="2">
    <source>
        <dbReference type="ARBA" id="ARBA00023125"/>
    </source>
</evidence>
<dbReference type="InterPro" id="IPR018060">
    <property type="entry name" value="HTH_AraC"/>
</dbReference>
<evidence type="ECO:0000256" key="3">
    <source>
        <dbReference type="ARBA" id="ARBA00023163"/>
    </source>
</evidence>
<dbReference type="PROSITE" id="PS01124">
    <property type="entry name" value="HTH_ARAC_FAMILY_2"/>
    <property type="match status" value="1"/>
</dbReference>
<dbReference type="RefSeq" id="WP_060466842.1">
    <property type="nucleotide sequence ID" value="NZ_AP025515.1"/>
</dbReference>
<evidence type="ECO:0000259" key="4">
    <source>
        <dbReference type="PROSITE" id="PS01124"/>
    </source>
</evidence>
<dbReference type="SMART" id="SM00342">
    <property type="entry name" value="HTH_ARAC"/>
    <property type="match status" value="1"/>
</dbReference>
<dbReference type="GO" id="GO:0003700">
    <property type="term" value="F:DNA-binding transcription factor activity"/>
    <property type="evidence" value="ECO:0007669"/>
    <property type="project" value="InterPro"/>
</dbReference>
<evidence type="ECO:0000256" key="1">
    <source>
        <dbReference type="ARBA" id="ARBA00023015"/>
    </source>
</evidence>
<dbReference type="GO" id="GO:0005829">
    <property type="term" value="C:cytosol"/>
    <property type="evidence" value="ECO:0007669"/>
    <property type="project" value="TreeGrafter"/>
</dbReference>
<accession>A0A109DC64</accession>
<dbReference type="PANTHER" id="PTHR47894:SF4">
    <property type="entry name" value="HTH-TYPE TRANSCRIPTIONAL REGULATOR GADX"/>
    <property type="match status" value="1"/>
</dbReference>
<evidence type="ECO:0000313" key="6">
    <source>
        <dbReference type="Proteomes" id="UP000057389"/>
    </source>
</evidence>
<gene>
    <name evidence="5" type="ORF">APQ14_18660</name>
</gene>
<reference evidence="5 6" key="1">
    <citation type="submission" date="2015-11" db="EMBL/GenBank/DDBJ databases">
        <title>Draft WGS of Vibrio toranzoniae.</title>
        <authorList>
            <person name="Lasa A."/>
            <person name="Romalde J.L."/>
        </authorList>
    </citation>
    <scope>NUCLEOTIDE SEQUENCE [LARGE SCALE GENOMIC DNA]</scope>
    <source>
        <strain evidence="5 6">Vb 10.8</strain>
    </source>
</reference>
<dbReference type="PANTHER" id="PTHR47894">
    <property type="entry name" value="HTH-TYPE TRANSCRIPTIONAL REGULATOR GADX"/>
    <property type="match status" value="1"/>
</dbReference>
<feature type="domain" description="HTH araC/xylS-type" evidence="4">
    <location>
        <begin position="159"/>
        <end position="256"/>
    </location>
</feature>
<dbReference type="InterPro" id="IPR009057">
    <property type="entry name" value="Homeodomain-like_sf"/>
</dbReference>
<evidence type="ECO:0000313" key="5">
    <source>
        <dbReference type="EMBL" id="KWU02738.1"/>
    </source>
</evidence>
<dbReference type="SUPFAM" id="SSF46689">
    <property type="entry name" value="Homeodomain-like"/>
    <property type="match status" value="1"/>
</dbReference>
<dbReference type="GO" id="GO:0000976">
    <property type="term" value="F:transcription cis-regulatory region binding"/>
    <property type="evidence" value="ECO:0007669"/>
    <property type="project" value="TreeGrafter"/>
</dbReference>
<protein>
    <submittedName>
        <fullName evidence="5">AraC family transcriptional regulator</fullName>
    </submittedName>
</protein>
<keyword evidence="3" id="KW-0804">Transcription</keyword>
<dbReference type="InterPro" id="IPR020449">
    <property type="entry name" value="Tscrpt_reg_AraC-type_HTH"/>
</dbReference>
<dbReference type="EMBL" id="LMXU01000001">
    <property type="protein sequence ID" value="KWU02738.1"/>
    <property type="molecule type" value="Genomic_DNA"/>
</dbReference>
<keyword evidence="6" id="KW-1185">Reference proteome</keyword>
<dbReference type="GeneID" id="300180158"/>
<dbReference type="Proteomes" id="UP000057389">
    <property type="component" value="Unassembled WGS sequence"/>
</dbReference>
<dbReference type="Gene3D" id="1.10.10.60">
    <property type="entry name" value="Homeodomain-like"/>
    <property type="match status" value="1"/>
</dbReference>
<keyword evidence="1" id="KW-0805">Transcription regulation</keyword>
<organism evidence="5 6">
    <name type="scientific">Vibrio toranzoniae</name>
    <dbReference type="NCBI Taxonomy" id="1194427"/>
    <lineage>
        <taxon>Bacteria</taxon>
        <taxon>Pseudomonadati</taxon>
        <taxon>Pseudomonadota</taxon>
        <taxon>Gammaproteobacteria</taxon>
        <taxon>Vibrionales</taxon>
        <taxon>Vibrionaceae</taxon>
        <taxon>Vibrio</taxon>
    </lineage>
</organism>
<name>A0A109DC64_9VIBR</name>